<accession>A0A516IU48</accession>
<protein>
    <recommendedName>
        <fullName evidence="3">PilZ domain-containing protein</fullName>
    </recommendedName>
</protein>
<evidence type="ECO:0000313" key="1">
    <source>
        <dbReference type="EMBL" id="QDP20427.1"/>
    </source>
</evidence>
<dbReference type="AlphaFoldDB" id="A0A516IU48"/>
<sequence>MNKIATLSPLTAEQSATGSNAQVATLYCEERSRAVVIRAFSSSGALVEAARLPPTGSPVILRRGTLQIRGKIAWSEDLCAGIEFNTPATVAEWTVQKPHKSQQIVDEIVAAYHRGEARDEGMDAAPEEECIRSQLRKLQAELSQLGNSLISDVILVATHPEIQLLDIAVQRVERVLKMVDNARAVTSTTADTAESGISADQLRGVCEATSGRTDGR</sequence>
<dbReference type="EMBL" id="CP041659">
    <property type="protein sequence ID" value="QDP20427.1"/>
    <property type="molecule type" value="Genomic_DNA"/>
</dbReference>
<dbReference type="Proteomes" id="UP000321857">
    <property type="component" value="Chromosome"/>
</dbReference>
<evidence type="ECO:0008006" key="3">
    <source>
        <dbReference type="Google" id="ProtNLM"/>
    </source>
</evidence>
<organism evidence="1 2">
    <name type="scientific">Sphingomonas xanthus</name>
    <dbReference type="NCBI Taxonomy" id="2594473"/>
    <lineage>
        <taxon>Bacteria</taxon>
        <taxon>Pseudomonadati</taxon>
        <taxon>Pseudomonadota</taxon>
        <taxon>Alphaproteobacteria</taxon>
        <taxon>Sphingomonadales</taxon>
        <taxon>Sphingomonadaceae</taxon>
        <taxon>Sphingomonas</taxon>
    </lineage>
</organism>
<keyword evidence="2" id="KW-1185">Reference proteome</keyword>
<dbReference type="KEGG" id="sxa:FMM02_10960"/>
<gene>
    <name evidence="1" type="ORF">FMM02_10960</name>
</gene>
<proteinExistence type="predicted"/>
<name>A0A516IU48_9SPHN</name>
<reference evidence="1 2" key="1">
    <citation type="submission" date="2019-07" db="EMBL/GenBank/DDBJ databases">
        <title>Sphingomonas AE3 Genome sequencing and assembly.</title>
        <authorList>
            <person name="Kim H."/>
        </authorList>
    </citation>
    <scope>NUCLEOTIDE SEQUENCE [LARGE SCALE GENOMIC DNA]</scope>
    <source>
        <strain evidence="1 2">AE3</strain>
    </source>
</reference>
<evidence type="ECO:0000313" key="2">
    <source>
        <dbReference type="Proteomes" id="UP000321857"/>
    </source>
</evidence>
<dbReference type="OrthoDB" id="7569417at2"/>
<dbReference type="RefSeq" id="WP_147494875.1">
    <property type="nucleotide sequence ID" value="NZ_CP041659.1"/>
</dbReference>